<dbReference type="Pfam" id="PF12704">
    <property type="entry name" value="MacB_PCD"/>
    <property type="match status" value="1"/>
</dbReference>
<dbReference type="PANTHER" id="PTHR30572:SF4">
    <property type="entry name" value="ABC TRANSPORTER PERMEASE YTRF"/>
    <property type="match status" value="1"/>
</dbReference>
<keyword evidence="4 7" id="KW-1133">Transmembrane helix</keyword>
<dbReference type="EMBL" id="JBJYXY010000001">
    <property type="protein sequence ID" value="MFN2974852.1"/>
    <property type="molecule type" value="Genomic_DNA"/>
</dbReference>
<evidence type="ECO:0000256" key="6">
    <source>
        <dbReference type="ARBA" id="ARBA00038076"/>
    </source>
</evidence>
<feature type="transmembrane region" description="Helical" evidence="7">
    <location>
        <begin position="386"/>
        <end position="406"/>
    </location>
</feature>
<keyword evidence="3 7" id="KW-0812">Transmembrane</keyword>
<dbReference type="InterPro" id="IPR050250">
    <property type="entry name" value="Macrolide_Exporter_MacB"/>
</dbReference>
<proteinExistence type="inferred from homology"/>
<evidence type="ECO:0000256" key="4">
    <source>
        <dbReference type="ARBA" id="ARBA00022989"/>
    </source>
</evidence>
<feature type="transmembrane region" description="Helical" evidence="7">
    <location>
        <begin position="43"/>
        <end position="64"/>
    </location>
</feature>
<protein>
    <submittedName>
        <fullName evidence="10">ABC transporter permease</fullName>
    </submittedName>
</protein>
<comment type="similarity">
    <text evidence="6">Belongs to the ABC-4 integral membrane protein family.</text>
</comment>
<evidence type="ECO:0000256" key="5">
    <source>
        <dbReference type="ARBA" id="ARBA00023136"/>
    </source>
</evidence>
<keyword evidence="11" id="KW-1185">Reference proteome</keyword>
<dbReference type="RefSeq" id="WP_263413599.1">
    <property type="nucleotide sequence ID" value="NZ_BAABBH010000001.1"/>
</dbReference>
<feature type="domain" description="MacB-like periplasmic core" evidence="9">
    <location>
        <begin position="42"/>
        <end position="266"/>
    </location>
</feature>
<evidence type="ECO:0000313" key="11">
    <source>
        <dbReference type="Proteomes" id="UP001634747"/>
    </source>
</evidence>
<keyword evidence="5 7" id="KW-0472">Membrane</keyword>
<keyword evidence="2" id="KW-1003">Cell membrane</keyword>
<accession>A0ABW9KGY9</accession>
<dbReference type="InterPro" id="IPR025857">
    <property type="entry name" value="MacB_PCD"/>
</dbReference>
<dbReference type="PANTHER" id="PTHR30572">
    <property type="entry name" value="MEMBRANE COMPONENT OF TRANSPORTER-RELATED"/>
    <property type="match status" value="1"/>
</dbReference>
<comment type="subcellular location">
    <subcellularLocation>
        <location evidence="1">Cell membrane</location>
        <topology evidence="1">Multi-pass membrane protein</topology>
    </subcellularLocation>
</comment>
<evidence type="ECO:0000256" key="3">
    <source>
        <dbReference type="ARBA" id="ARBA00022692"/>
    </source>
</evidence>
<dbReference type="Proteomes" id="UP001634747">
    <property type="component" value="Unassembled WGS sequence"/>
</dbReference>
<organism evidence="10 11">
    <name type="scientific">Terriglobus aquaticus</name>
    <dbReference type="NCBI Taxonomy" id="940139"/>
    <lineage>
        <taxon>Bacteria</taxon>
        <taxon>Pseudomonadati</taxon>
        <taxon>Acidobacteriota</taxon>
        <taxon>Terriglobia</taxon>
        <taxon>Terriglobales</taxon>
        <taxon>Acidobacteriaceae</taxon>
        <taxon>Terriglobus</taxon>
    </lineage>
</organism>
<dbReference type="InterPro" id="IPR003838">
    <property type="entry name" value="ABC3_permease_C"/>
</dbReference>
<evidence type="ECO:0000259" key="9">
    <source>
        <dbReference type="Pfam" id="PF12704"/>
    </source>
</evidence>
<evidence type="ECO:0000256" key="1">
    <source>
        <dbReference type="ARBA" id="ARBA00004651"/>
    </source>
</evidence>
<evidence type="ECO:0000256" key="2">
    <source>
        <dbReference type="ARBA" id="ARBA00022475"/>
    </source>
</evidence>
<comment type="caution">
    <text evidence="10">The sequence shown here is derived from an EMBL/GenBank/DDBJ whole genome shotgun (WGS) entry which is preliminary data.</text>
</comment>
<sequence length="423" mass="45228">MATTAQQQGSFEGTLRSAKTSMVFSETLQLAIDSFRASKVRSLLTMLGMIIGSASIVLVVTVGLTGKQYAIQTISSLGPNLVEMQYSGGTTIGPNNTSTPDYMTREDEDAVREAVPGIAYSSPMLETHAAISMGEGRTKDALLLGVSPQYKDVRNLAVVAGRFFDDQDAIAHEKVCVLIEPFAKALYGSAQNAVGQTFTIVGIPFTVVGVAKLRITDFGQSELSDQTALIPYPVARYFTGRDDVKEIFFTMRDPMDVTSGADKITRIIQSRHKPTSVYKAQTLVDVLEVMGQIATSLTYVLTAAAFITLVVSGVGIMNSMLANVSARIREIGIRKALGATRREVRMQFLTEAVTLSLGGGLIGTLLGLALPLSISFLTPFHIPVSPWSAVIALSTSTLVGVIFGTVPANRAAALDPVETLKYE</sequence>
<feature type="transmembrane region" description="Helical" evidence="7">
    <location>
        <begin position="297"/>
        <end position="321"/>
    </location>
</feature>
<feature type="domain" description="ABC3 transporter permease C-terminal" evidence="8">
    <location>
        <begin position="304"/>
        <end position="415"/>
    </location>
</feature>
<reference evidence="10 11" key="1">
    <citation type="submission" date="2024-12" db="EMBL/GenBank/DDBJ databases">
        <authorList>
            <person name="Lee Y."/>
        </authorList>
    </citation>
    <scope>NUCLEOTIDE SEQUENCE [LARGE SCALE GENOMIC DNA]</scope>
    <source>
        <strain evidence="10 11">03SUJ4</strain>
    </source>
</reference>
<name>A0ABW9KGY9_9BACT</name>
<evidence type="ECO:0000259" key="8">
    <source>
        <dbReference type="Pfam" id="PF02687"/>
    </source>
</evidence>
<dbReference type="Pfam" id="PF02687">
    <property type="entry name" value="FtsX"/>
    <property type="match status" value="1"/>
</dbReference>
<feature type="transmembrane region" description="Helical" evidence="7">
    <location>
        <begin position="352"/>
        <end position="374"/>
    </location>
</feature>
<evidence type="ECO:0000256" key="7">
    <source>
        <dbReference type="SAM" id="Phobius"/>
    </source>
</evidence>
<gene>
    <name evidence="10" type="ORF">ACK2TP_03680</name>
</gene>
<evidence type="ECO:0000313" key="10">
    <source>
        <dbReference type="EMBL" id="MFN2974852.1"/>
    </source>
</evidence>